<dbReference type="Proteomes" id="UP000324222">
    <property type="component" value="Unassembled WGS sequence"/>
</dbReference>
<reference evidence="1 2" key="1">
    <citation type="submission" date="2019-05" db="EMBL/GenBank/DDBJ databases">
        <title>Another draft genome of Portunus trituberculatus and its Hox gene families provides insights of decapod evolution.</title>
        <authorList>
            <person name="Jeong J.-H."/>
            <person name="Song I."/>
            <person name="Kim S."/>
            <person name="Choi T."/>
            <person name="Kim D."/>
            <person name="Ryu S."/>
            <person name="Kim W."/>
        </authorList>
    </citation>
    <scope>NUCLEOTIDE SEQUENCE [LARGE SCALE GENOMIC DNA]</scope>
    <source>
        <tissue evidence="1">Muscle</tissue>
    </source>
</reference>
<accession>A0A5B7DMZ2</accession>
<sequence>MLTQVLVAMTMREAPHLQQQWHSANATPHYCISQWKFFGAATDIMNNFSETSLPRGGRVGQTKTLAPVPPVPLLRPCYPSHPR</sequence>
<dbReference type="AlphaFoldDB" id="A0A5B7DMZ2"/>
<gene>
    <name evidence="1" type="ORF">E2C01_016014</name>
</gene>
<organism evidence="1 2">
    <name type="scientific">Portunus trituberculatus</name>
    <name type="common">Swimming crab</name>
    <name type="synonym">Neptunus trituberculatus</name>
    <dbReference type="NCBI Taxonomy" id="210409"/>
    <lineage>
        <taxon>Eukaryota</taxon>
        <taxon>Metazoa</taxon>
        <taxon>Ecdysozoa</taxon>
        <taxon>Arthropoda</taxon>
        <taxon>Crustacea</taxon>
        <taxon>Multicrustacea</taxon>
        <taxon>Malacostraca</taxon>
        <taxon>Eumalacostraca</taxon>
        <taxon>Eucarida</taxon>
        <taxon>Decapoda</taxon>
        <taxon>Pleocyemata</taxon>
        <taxon>Brachyura</taxon>
        <taxon>Eubrachyura</taxon>
        <taxon>Portunoidea</taxon>
        <taxon>Portunidae</taxon>
        <taxon>Portuninae</taxon>
        <taxon>Portunus</taxon>
    </lineage>
</organism>
<evidence type="ECO:0000313" key="1">
    <source>
        <dbReference type="EMBL" id="MPC22982.1"/>
    </source>
</evidence>
<comment type="caution">
    <text evidence="1">The sequence shown here is derived from an EMBL/GenBank/DDBJ whole genome shotgun (WGS) entry which is preliminary data.</text>
</comment>
<keyword evidence="2" id="KW-1185">Reference proteome</keyword>
<name>A0A5B7DMZ2_PORTR</name>
<dbReference type="EMBL" id="VSRR010001152">
    <property type="protein sequence ID" value="MPC22982.1"/>
    <property type="molecule type" value="Genomic_DNA"/>
</dbReference>
<proteinExistence type="predicted"/>
<protein>
    <submittedName>
        <fullName evidence="1">Uncharacterized protein</fullName>
    </submittedName>
</protein>
<evidence type="ECO:0000313" key="2">
    <source>
        <dbReference type="Proteomes" id="UP000324222"/>
    </source>
</evidence>